<keyword evidence="1" id="KW-0732">Signal</keyword>
<comment type="caution">
    <text evidence="3">The sequence shown here is derived from an EMBL/GenBank/DDBJ whole genome shotgun (WGS) entry which is preliminary data.</text>
</comment>
<proteinExistence type="predicted"/>
<dbReference type="CDD" id="cd09272">
    <property type="entry name" value="RNase_HI_RT_Ty1"/>
    <property type="match status" value="1"/>
</dbReference>
<gene>
    <name evidence="3" type="ORF">O181_004661</name>
</gene>
<dbReference type="PANTHER" id="PTHR11439:SF483">
    <property type="entry name" value="PEPTIDE SYNTHASE GLIP-LIKE, PUTATIVE (AFU_ORTHOLOGUE AFUA_3G12920)-RELATED"/>
    <property type="match status" value="1"/>
</dbReference>
<evidence type="ECO:0000256" key="1">
    <source>
        <dbReference type="SAM" id="SignalP"/>
    </source>
</evidence>
<organism evidence="3 4">
    <name type="scientific">Austropuccinia psidii MF-1</name>
    <dbReference type="NCBI Taxonomy" id="1389203"/>
    <lineage>
        <taxon>Eukaryota</taxon>
        <taxon>Fungi</taxon>
        <taxon>Dikarya</taxon>
        <taxon>Basidiomycota</taxon>
        <taxon>Pucciniomycotina</taxon>
        <taxon>Pucciniomycetes</taxon>
        <taxon>Pucciniales</taxon>
        <taxon>Sphaerophragmiaceae</taxon>
        <taxon>Austropuccinia</taxon>
    </lineage>
</organism>
<dbReference type="AlphaFoldDB" id="A0A9Q3BHC7"/>
<reference evidence="3" key="1">
    <citation type="submission" date="2021-03" db="EMBL/GenBank/DDBJ databases">
        <title>Draft genome sequence of rust myrtle Austropuccinia psidii MF-1, a brazilian biotype.</title>
        <authorList>
            <person name="Quecine M.C."/>
            <person name="Pachon D.M.R."/>
            <person name="Bonatelli M.L."/>
            <person name="Correr F.H."/>
            <person name="Franceschini L.M."/>
            <person name="Leite T.F."/>
            <person name="Margarido G.R.A."/>
            <person name="Almeida C.A."/>
            <person name="Ferrarezi J.A."/>
            <person name="Labate C.A."/>
        </authorList>
    </citation>
    <scope>NUCLEOTIDE SEQUENCE</scope>
    <source>
        <strain evidence="3">MF-1</strain>
    </source>
</reference>
<dbReference type="Proteomes" id="UP000765509">
    <property type="component" value="Unassembled WGS sequence"/>
</dbReference>
<protein>
    <recommendedName>
        <fullName evidence="2">Reverse transcriptase Ty1/copia-type domain-containing protein</fullName>
    </recommendedName>
</protein>
<dbReference type="PANTHER" id="PTHR11439">
    <property type="entry name" value="GAG-POL-RELATED RETROTRANSPOSON"/>
    <property type="match status" value="1"/>
</dbReference>
<accession>A0A9Q3BHC7</accession>
<dbReference type="EMBL" id="AVOT02000919">
    <property type="protein sequence ID" value="MBW0464946.1"/>
    <property type="molecule type" value="Genomic_DNA"/>
</dbReference>
<name>A0A9Q3BHC7_9BASI</name>
<evidence type="ECO:0000313" key="4">
    <source>
        <dbReference type="Proteomes" id="UP000765509"/>
    </source>
</evidence>
<dbReference type="InterPro" id="IPR013103">
    <property type="entry name" value="RVT_2"/>
</dbReference>
<evidence type="ECO:0000313" key="3">
    <source>
        <dbReference type="EMBL" id="MBW0464946.1"/>
    </source>
</evidence>
<evidence type="ECO:0000259" key="2">
    <source>
        <dbReference type="Pfam" id="PF07727"/>
    </source>
</evidence>
<feature type="signal peptide" evidence="1">
    <location>
        <begin position="1"/>
        <end position="20"/>
    </location>
</feature>
<dbReference type="Pfam" id="PF07727">
    <property type="entry name" value="RVT_2"/>
    <property type="match status" value="1"/>
</dbReference>
<feature type="domain" description="Reverse transcriptase Ty1/copia-type" evidence="2">
    <location>
        <begin position="2"/>
        <end position="66"/>
    </location>
</feature>
<feature type="chain" id="PRO_5040476063" description="Reverse transcriptase Ty1/copia-type domain-containing protein" evidence="1">
    <location>
        <begin position="21"/>
        <end position="298"/>
    </location>
</feature>
<keyword evidence="4" id="KW-1185">Reference proteome</keyword>
<sequence length="298" mass="33306">MSLRLMLAMAVLNGWQMVSFDVSGAYLYSPVDECVLMEPPTYFMPELRSKVLSLKKALYGMRQVVFVHLLQQDCGDCHLDTRQQWFYYLNLSECYFGFQGGARLTAGYQMVGQLGPDMDTTPFRLVIGSLAYLVSSTLGLVGPRGRLPAQNSRPGNISLSLWSNAGWGGDLERSQTGFVLKLGTTPILWGSKRQSVVVLSTCAAEYITLSDSTQHLVQAINQLGQLVGDFDKAIFCDNQATVQVLIDNKLRKQMRYLDQAFFFVNDMVCKHGIKIMWVKTDDMLADALTKRLLGPTLL</sequence>